<gene>
    <name evidence="2" type="ORF">A2557_11300</name>
</gene>
<dbReference type="AlphaFoldDB" id="A0A1F6H0T3"/>
<protein>
    <submittedName>
        <fullName evidence="2">Uncharacterized protein</fullName>
    </submittedName>
</protein>
<evidence type="ECO:0000256" key="1">
    <source>
        <dbReference type="SAM" id="MobiDB-lite"/>
    </source>
</evidence>
<sequence length="119" mass="13262">MAAVGLEVSSSNPSVNTLTRFSTQVSIDITKQAVIDRVTAAINDYHIASTDAERERALQFIEPSIIENLKNQDLSEEEIVDWLSDRVEKMKKELEQESKEQQTAQAKSQGVVADKPNSK</sequence>
<accession>A0A1F6H0T3</accession>
<evidence type="ECO:0000313" key="3">
    <source>
        <dbReference type="Proteomes" id="UP000177583"/>
    </source>
</evidence>
<organism evidence="2 3">
    <name type="scientific">Candidatus Lambdaproteobacteria bacterium RIFOXYD2_FULL_56_26</name>
    <dbReference type="NCBI Taxonomy" id="1817773"/>
    <lineage>
        <taxon>Bacteria</taxon>
        <taxon>Pseudomonadati</taxon>
        <taxon>Pseudomonadota</taxon>
        <taxon>Candidatus Lambdaproteobacteria</taxon>
    </lineage>
</organism>
<proteinExistence type="predicted"/>
<evidence type="ECO:0000313" key="2">
    <source>
        <dbReference type="EMBL" id="OGH04003.1"/>
    </source>
</evidence>
<dbReference type="EMBL" id="MFNF01000008">
    <property type="protein sequence ID" value="OGH04003.1"/>
    <property type="molecule type" value="Genomic_DNA"/>
</dbReference>
<reference evidence="2 3" key="1">
    <citation type="journal article" date="2016" name="Nat. Commun.">
        <title>Thousands of microbial genomes shed light on interconnected biogeochemical processes in an aquifer system.</title>
        <authorList>
            <person name="Anantharaman K."/>
            <person name="Brown C.T."/>
            <person name="Hug L.A."/>
            <person name="Sharon I."/>
            <person name="Castelle C.J."/>
            <person name="Probst A.J."/>
            <person name="Thomas B.C."/>
            <person name="Singh A."/>
            <person name="Wilkins M.J."/>
            <person name="Karaoz U."/>
            <person name="Brodie E.L."/>
            <person name="Williams K.H."/>
            <person name="Hubbard S.S."/>
            <person name="Banfield J.F."/>
        </authorList>
    </citation>
    <scope>NUCLEOTIDE SEQUENCE [LARGE SCALE GENOMIC DNA]</scope>
</reference>
<feature type="region of interest" description="Disordered" evidence="1">
    <location>
        <begin position="93"/>
        <end position="119"/>
    </location>
</feature>
<name>A0A1F6H0T3_9PROT</name>
<dbReference type="Proteomes" id="UP000177583">
    <property type="component" value="Unassembled WGS sequence"/>
</dbReference>
<comment type="caution">
    <text evidence="2">The sequence shown here is derived from an EMBL/GenBank/DDBJ whole genome shotgun (WGS) entry which is preliminary data.</text>
</comment>